<dbReference type="InterPro" id="IPR013785">
    <property type="entry name" value="Aldolase_TIM"/>
</dbReference>
<dbReference type="Proteomes" id="UP000642070">
    <property type="component" value="Unassembled WGS sequence"/>
</dbReference>
<dbReference type="PIRSF" id="PIRSF000138">
    <property type="entry name" value="Al-hdrx_acd_dh"/>
    <property type="match status" value="1"/>
</dbReference>
<organism evidence="9 10">
    <name type="scientific">Dactylosporangium sucinum</name>
    <dbReference type="NCBI Taxonomy" id="1424081"/>
    <lineage>
        <taxon>Bacteria</taxon>
        <taxon>Bacillati</taxon>
        <taxon>Actinomycetota</taxon>
        <taxon>Actinomycetes</taxon>
        <taxon>Micromonosporales</taxon>
        <taxon>Micromonosporaceae</taxon>
        <taxon>Dactylosporangium</taxon>
    </lineage>
</organism>
<dbReference type="FunFam" id="3.20.20.70:FF:000056">
    <property type="entry name" value="hydroxyacid oxidase 2"/>
    <property type="match status" value="1"/>
</dbReference>
<keyword evidence="4" id="KW-0560">Oxidoreductase</keyword>
<dbReference type="InterPro" id="IPR000262">
    <property type="entry name" value="FMN-dep_DH"/>
</dbReference>
<feature type="domain" description="FMN hydroxy acid dehydrogenase" evidence="8">
    <location>
        <begin position="3"/>
        <end position="358"/>
    </location>
</feature>
<dbReference type="GO" id="GO:0005737">
    <property type="term" value="C:cytoplasm"/>
    <property type="evidence" value="ECO:0007669"/>
    <property type="project" value="UniProtKB-ARBA"/>
</dbReference>
<feature type="binding site" evidence="7">
    <location>
        <position position="111"/>
    </location>
    <ligand>
        <name>FMN</name>
        <dbReference type="ChEBI" id="CHEBI:58210"/>
    </ligand>
</feature>
<dbReference type="PROSITE" id="PS51349">
    <property type="entry name" value="FMN_HYDROXY_ACID_DH_2"/>
    <property type="match status" value="1"/>
</dbReference>
<feature type="binding site" evidence="7">
    <location>
        <position position="160"/>
    </location>
    <ligand>
        <name>FMN</name>
        <dbReference type="ChEBI" id="CHEBI:58210"/>
    </ligand>
</feature>
<dbReference type="EMBL" id="BMPI01000019">
    <property type="protein sequence ID" value="GGM35891.1"/>
    <property type="molecule type" value="Genomic_DNA"/>
</dbReference>
<feature type="binding site" evidence="7">
    <location>
        <begin position="288"/>
        <end position="292"/>
    </location>
    <ligand>
        <name>FMN</name>
        <dbReference type="ChEBI" id="CHEBI:58210"/>
    </ligand>
</feature>
<evidence type="ECO:0000256" key="7">
    <source>
        <dbReference type="PIRSR" id="PIRSR000138-2"/>
    </source>
</evidence>
<evidence type="ECO:0000256" key="4">
    <source>
        <dbReference type="ARBA" id="ARBA00023002"/>
    </source>
</evidence>
<accession>A0A917TTT9</accession>
<dbReference type="SUPFAM" id="SSF51395">
    <property type="entry name" value="FMN-linked oxidoreductases"/>
    <property type="match status" value="1"/>
</dbReference>
<feature type="binding site" evidence="7">
    <location>
        <begin position="311"/>
        <end position="312"/>
    </location>
    <ligand>
        <name>FMN</name>
        <dbReference type="ChEBI" id="CHEBI:58210"/>
    </ligand>
</feature>
<sequence>MTDTVNHLVNLDDYETRARELLDPAAYDYIAGGADAEVSLGLPRRALDAIRLRPRVMTDITTCDLSTTVLGHPVPAPILVAPSGDHGIAHPAGELATARGAADTGTVMVVSSGSTYPLEDIAAAAAGPRWMHLPLLRDRDLAVELLRRAERSGYSAICLTVDHKVMAKRERNIRNRWSTPPSPNFPAAAVPRAEWDVTGAAIRKRFDGLLDRSATWPYVSWLAERTSLPVVAKGVLAGADAALAVASGAAAVIVSDHGGRQLDTAVPPIEALPEVVAAVGDRAEVYVDGGFRRGTDVLKALALGARAVLIGRPVLWGLAVDGAAGVSAVLLMLRDELETAMAMCGAAGVAGVTKELVR</sequence>
<feature type="binding site" evidence="7">
    <location>
        <position position="169"/>
    </location>
    <ligand>
        <name>glyoxylate</name>
        <dbReference type="ChEBI" id="CHEBI:36655"/>
    </ligand>
</feature>
<comment type="similarity">
    <text evidence="5">Belongs to the FMN-dependent alpha-hydroxy acid dehydrogenase family.</text>
</comment>
<dbReference type="AlphaFoldDB" id="A0A917TTT9"/>
<dbReference type="CDD" id="cd02809">
    <property type="entry name" value="alpha_hydroxyacid_oxid_FMN"/>
    <property type="match status" value="1"/>
</dbReference>
<dbReference type="Pfam" id="PF01070">
    <property type="entry name" value="FMN_dh"/>
    <property type="match status" value="1"/>
</dbReference>
<evidence type="ECO:0000256" key="1">
    <source>
        <dbReference type="ARBA" id="ARBA00001917"/>
    </source>
</evidence>
<feature type="binding site" evidence="7">
    <location>
        <position position="255"/>
    </location>
    <ligand>
        <name>FMN</name>
        <dbReference type="ChEBI" id="CHEBI:58210"/>
    </ligand>
</feature>
<feature type="binding site" evidence="7">
    <location>
        <position position="257"/>
    </location>
    <ligand>
        <name>glyoxylate</name>
        <dbReference type="ChEBI" id="CHEBI:36655"/>
    </ligand>
</feature>
<evidence type="ECO:0000259" key="8">
    <source>
        <dbReference type="PROSITE" id="PS51349"/>
    </source>
</evidence>
<comment type="cofactor">
    <cofactor evidence="1">
        <name>FMN</name>
        <dbReference type="ChEBI" id="CHEBI:58210"/>
    </cofactor>
</comment>
<keyword evidence="3 7" id="KW-0288">FMN</keyword>
<comment type="caution">
    <text evidence="9">The sequence shown here is derived from an EMBL/GenBank/DDBJ whole genome shotgun (WGS) entry which is preliminary data.</text>
</comment>
<evidence type="ECO:0000256" key="6">
    <source>
        <dbReference type="PIRSR" id="PIRSR000138-1"/>
    </source>
</evidence>
<evidence type="ECO:0000256" key="2">
    <source>
        <dbReference type="ARBA" id="ARBA00022630"/>
    </source>
</evidence>
<evidence type="ECO:0000313" key="9">
    <source>
        <dbReference type="EMBL" id="GGM35891.1"/>
    </source>
</evidence>
<proteinExistence type="inferred from homology"/>
<reference evidence="9" key="1">
    <citation type="journal article" date="2014" name="Int. J. Syst. Evol. Microbiol.">
        <title>Complete genome sequence of Corynebacterium casei LMG S-19264T (=DSM 44701T), isolated from a smear-ripened cheese.</title>
        <authorList>
            <consortium name="US DOE Joint Genome Institute (JGI-PGF)"/>
            <person name="Walter F."/>
            <person name="Albersmeier A."/>
            <person name="Kalinowski J."/>
            <person name="Ruckert C."/>
        </authorList>
    </citation>
    <scope>NUCLEOTIDE SEQUENCE</scope>
    <source>
        <strain evidence="9">JCM 19831</strain>
    </source>
</reference>
<feature type="binding site" evidence="7">
    <location>
        <begin position="82"/>
        <end position="84"/>
    </location>
    <ligand>
        <name>FMN</name>
        <dbReference type="ChEBI" id="CHEBI:58210"/>
    </ligand>
</feature>
<keyword evidence="10" id="KW-1185">Reference proteome</keyword>
<dbReference type="GO" id="GO:0010181">
    <property type="term" value="F:FMN binding"/>
    <property type="evidence" value="ECO:0007669"/>
    <property type="project" value="InterPro"/>
</dbReference>
<evidence type="ECO:0000256" key="3">
    <source>
        <dbReference type="ARBA" id="ARBA00022643"/>
    </source>
</evidence>
<dbReference type="PANTHER" id="PTHR10578:SF107">
    <property type="entry name" value="2-HYDROXYACID OXIDASE 1"/>
    <property type="match status" value="1"/>
</dbReference>
<feature type="binding site" evidence="7">
    <location>
        <position position="260"/>
    </location>
    <ligand>
        <name>glyoxylate</name>
        <dbReference type="ChEBI" id="CHEBI:36655"/>
    </ligand>
</feature>
<dbReference type="InterPro" id="IPR037396">
    <property type="entry name" value="FMN_HAD"/>
</dbReference>
<feature type="binding site" evidence="7">
    <location>
        <position position="233"/>
    </location>
    <ligand>
        <name>FMN</name>
        <dbReference type="ChEBI" id="CHEBI:58210"/>
    </ligand>
</feature>
<feature type="binding site" evidence="7">
    <location>
        <position position="29"/>
    </location>
    <ligand>
        <name>glyoxylate</name>
        <dbReference type="ChEBI" id="CHEBI:36655"/>
    </ligand>
</feature>
<dbReference type="GO" id="GO:0016491">
    <property type="term" value="F:oxidoreductase activity"/>
    <property type="evidence" value="ECO:0007669"/>
    <property type="project" value="UniProtKB-KW"/>
</dbReference>
<evidence type="ECO:0000256" key="5">
    <source>
        <dbReference type="ARBA" id="ARBA00024042"/>
    </source>
</evidence>
<dbReference type="PANTHER" id="PTHR10578">
    <property type="entry name" value="S -2-HYDROXY-ACID OXIDASE-RELATED"/>
    <property type="match status" value="1"/>
</dbReference>
<protein>
    <submittedName>
        <fullName evidence="9">Alpha-hydroxy-acid oxidizing enzyme</fullName>
    </submittedName>
</protein>
<dbReference type="Gene3D" id="3.20.20.70">
    <property type="entry name" value="Aldolase class I"/>
    <property type="match status" value="1"/>
</dbReference>
<keyword evidence="2 7" id="KW-0285">Flavoprotein</keyword>
<gene>
    <name evidence="9" type="ORF">GCM10007977_041670</name>
</gene>
<evidence type="ECO:0000313" key="10">
    <source>
        <dbReference type="Proteomes" id="UP000642070"/>
    </source>
</evidence>
<dbReference type="RefSeq" id="WP_190251558.1">
    <property type="nucleotide sequence ID" value="NZ_BMPI01000019.1"/>
</dbReference>
<feature type="active site" description="Proton acceptor" evidence="6">
    <location>
        <position position="257"/>
    </location>
</feature>
<name>A0A917TTT9_9ACTN</name>
<dbReference type="InterPro" id="IPR012133">
    <property type="entry name" value="Alpha-hydoxy_acid_DH_FMN"/>
</dbReference>
<reference evidence="9" key="2">
    <citation type="submission" date="2020-09" db="EMBL/GenBank/DDBJ databases">
        <authorList>
            <person name="Sun Q."/>
            <person name="Ohkuma M."/>
        </authorList>
    </citation>
    <scope>NUCLEOTIDE SEQUENCE</scope>
    <source>
        <strain evidence="9">JCM 19831</strain>
    </source>
</reference>